<dbReference type="Proteomes" id="UP001227317">
    <property type="component" value="Unassembled WGS sequence"/>
</dbReference>
<organism evidence="7 8">
    <name type="scientific">Azospirillum isscasi</name>
    <dbReference type="NCBI Taxonomy" id="3053926"/>
    <lineage>
        <taxon>Bacteria</taxon>
        <taxon>Pseudomonadati</taxon>
        <taxon>Pseudomonadota</taxon>
        <taxon>Alphaproteobacteria</taxon>
        <taxon>Rhodospirillales</taxon>
        <taxon>Azospirillaceae</taxon>
        <taxon>Azospirillum</taxon>
    </lineage>
</organism>
<evidence type="ECO:0000313" key="8">
    <source>
        <dbReference type="Proteomes" id="UP001227317"/>
    </source>
</evidence>
<evidence type="ECO:0000256" key="2">
    <source>
        <dbReference type="ARBA" id="ARBA00011838"/>
    </source>
</evidence>
<dbReference type="RefSeq" id="WP_306703809.1">
    <property type="nucleotide sequence ID" value="NZ_JAUJFI010000009.1"/>
</dbReference>
<dbReference type="EMBL" id="JAUJFI010000009">
    <property type="protein sequence ID" value="MDQ2101809.1"/>
    <property type="molecule type" value="Genomic_DNA"/>
</dbReference>
<evidence type="ECO:0000256" key="3">
    <source>
        <dbReference type="ARBA" id="ARBA00022980"/>
    </source>
</evidence>
<dbReference type="SUPFAM" id="SSF55129">
    <property type="entry name" value="Ribosomal protein L30p/L7e"/>
    <property type="match status" value="1"/>
</dbReference>
<evidence type="ECO:0000259" key="6">
    <source>
        <dbReference type="Pfam" id="PF00327"/>
    </source>
</evidence>
<dbReference type="PANTHER" id="PTHR15892:SF2">
    <property type="entry name" value="LARGE RIBOSOMAL SUBUNIT PROTEIN UL30M"/>
    <property type="match status" value="1"/>
</dbReference>
<feature type="domain" description="Large ribosomal subunit protein uL30-like ferredoxin-like fold" evidence="6">
    <location>
        <begin position="8"/>
        <end position="57"/>
    </location>
</feature>
<dbReference type="Pfam" id="PF00327">
    <property type="entry name" value="Ribosomal_L30"/>
    <property type="match status" value="1"/>
</dbReference>
<evidence type="ECO:0000256" key="4">
    <source>
        <dbReference type="ARBA" id="ARBA00023274"/>
    </source>
</evidence>
<reference evidence="7 8" key="1">
    <citation type="submission" date="2023-06" db="EMBL/GenBank/DDBJ databases">
        <title>Azospirillum isscasensis sp.nov, a bacterium isolated from rhizosphere soil of rice.</title>
        <authorList>
            <person name="Wang H."/>
        </authorList>
    </citation>
    <scope>NUCLEOTIDE SEQUENCE [LARGE SCALE GENOMIC DNA]</scope>
    <source>
        <strain evidence="7 8">C340-1</strain>
    </source>
</reference>
<evidence type="ECO:0000256" key="1">
    <source>
        <dbReference type="ARBA" id="ARBA00007594"/>
    </source>
</evidence>
<dbReference type="GO" id="GO:0005840">
    <property type="term" value="C:ribosome"/>
    <property type="evidence" value="ECO:0007669"/>
    <property type="project" value="UniProtKB-KW"/>
</dbReference>
<dbReference type="InterPro" id="IPR016082">
    <property type="entry name" value="Ribosomal_uL30_ferredoxin-like"/>
</dbReference>
<gene>
    <name evidence="5 7" type="primary">rpmD</name>
    <name evidence="7" type="ORF">QSG27_03780</name>
</gene>
<dbReference type="PANTHER" id="PTHR15892">
    <property type="entry name" value="MITOCHONDRIAL RIBOSOMAL PROTEIN L30"/>
    <property type="match status" value="1"/>
</dbReference>
<dbReference type="CDD" id="cd01658">
    <property type="entry name" value="Ribosomal_L30"/>
    <property type="match status" value="1"/>
</dbReference>
<name>A0ABU0WDZ0_9PROT</name>
<dbReference type="NCBIfam" id="TIGR01308">
    <property type="entry name" value="rpmD_bact"/>
    <property type="match status" value="1"/>
</dbReference>
<dbReference type="HAMAP" id="MF_01371_B">
    <property type="entry name" value="Ribosomal_uL30_B"/>
    <property type="match status" value="1"/>
</dbReference>
<evidence type="ECO:0000256" key="5">
    <source>
        <dbReference type="HAMAP-Rule" id="MF_01371"/>
    </source>
</evidence>
<protein>
    <recommendedName>
        <fullName evidence="5">Large ribosomal subunit protein uL30</fullName>
    </recommendedName>
</protein>
<keyword evidence="3 5" id="KW-0689">Ribosomal protein</keyword>
<dbReference type="Gene3D" id="3.30.1390.20">
    <property type="entry name" value="Ribosomal protein L30, ferredoxin-like fold domain"/>
    <property type="match status" value="1"/>
</dbReference>
<comment type="caution">
    <text evidence="7">The sequence shown here is derived from an EMBL/GenBank/DDBJ whole genome shotgun (WGS) entry which is preliminary data.</text>
</comment>
<evidence type="ECO:0000313" key="7">
    <source>
        <dbReference type="EMBL" id="MDQ2101809.1"/>
    </source>
</evidence>
<comment type="similarity">
    <text evidence="1 5">Belongs to the universal ribosomal protein uL30 family.</text>
</comment>
<comment type="subunit">
    <text evidence="2 5">Part of the 50S ribosomal subunit.</text>
</comment>
<proteinExistence type="inferred from homology"/>
<dbReference type="InterPro" id="IPR005996">
    <property type="entry name" value="Ribosomal_uL30_bac-type"/>
</dbReference>
<dbReference type="PIRSF" id="PIRSF002211">
    <property type="entry name" value="Ribosomal_L30_bac-type"/>
    <property type="match status" value="1"/>
</dbReference>
<sequence length="63" mass="6914">MADKKTVIVTQTGSPIGRKHDQRATLVGLGLNKLHRTRELEDTPAVRGMIAKVAHLVRVENEG</sequence>
<accession>A0ABU0WDZ0</accession>
<keyword evidence="8" id="KW-1185">Reference proteome</keyword>
<keyword evidence="4 5" id="KW-0687">Ribonucleoprotein</keyword>
<dbReference type="InterPro" id="IPR036919">
    <property type="entry name" value="Ribo_uL30_ferredoxin-like_sf"/>
</dbReference>